<accession>A0A166DY64</accession>
<dbReference type="EMBL" id="KV417607">
    <property type="protein sequence ID" value="KZP15193.1"/>
    <property type="molecule type" value="Genomic_DNA"/>
</dbReference>
<keyword evidence="2" id="KW-1185">Reference proteome</keyword>
<reference evidence="1 2" key="1">
    <citation type="journal article" date="2016" name="Mol. Biol. Evol.">
        <title>Comparative Genomics of Early-Diverging Mushroom-Forming Fungi Provides Insights into the Origins of Lignocellulose Decay Capabilities.</title>
        <authorList>
            <person name="Nagy L.G."/>
            <person name="Riley R."/>
            <person name="Tritt A."/>
            <person name="Adam C."/>
            <person name="Daum C."/>
            <person name="Floudas D."/>
            <person name="Sun H."/>
            <person name="Yadav J.S."/>
            <person name="Pangilinan J."/>
            <person name="Larsson K.H."/>
            <person name="Matsuura K."/>
            <person name="Barry K."/>
            <person name="Labutti K."/>
            <person name="Kuo R."/>
            <person name="Ohm R.A."/>
            <person name="Bhattacharya S.S."/>
            <person name="Shirouzu T."/>
            <person name="Yoshinaga Y."/>
            <person name="Martin F.M."/>
            <person name="Grigoriev I.V."/>
            <person name="Hibbett D.S."/>
        </authorList>
    </citation>
    <scope>NUCLEOTIDE SEQUENCE [LARGE SCALE GENOMIC DNA]</scope>
    <source>
        <strain evidence="1 2">CBS 109695</strain>
    </source>
</reference>
<evidence type="ECO:0000313" key="1">
    <source>
        <dbReference type="EMBL" id="KZP15193.1"/>
    </source>
</evidence>
<proteinExistence type="predicted"/>
<name>A0A166DY64_9AGAM</name>
<organism evidence="1 2">
    <name type="scientific">Athelia psychrophila</name>
    <dbReference type="NCBI Taxonomy" id="1759441"/>
    <lineage>
        <taxon>Eukaryota</taxon>
        <taxon>Fungi</taxon>
        <taxon>Dikarya</taxon>
        <taxon>Basidiomycota</taxon>
        <taxon>Agaricomycotina</taxon>
        <taxon>Agaricomycetes</taxon>
        <taxon>Agaricomycetidae</taxon>
        <taxon>Atheliales</taxon>
        <taxon>Atheliaceae</taxon>
        <taxon>Athelia</taxon>
    </lineage>
</organism>
<dbReference type="Proteomes" id="UP000076532">
    <property type="component" value="Unassembled WGS sequence"/>
</dbReference>
<gene>
    <name evidence="1" type="ORF">FIBSPDRAFT_895946</name>
</gene>
<sequence length="242" mass="26191">MYHVSHQDFEGVETMKMLQDVNADQHRRADLVNGGVVDFQKNGMNAARAEIIPRLKKANLQMHAGMFIICLHEACTMLIPNAIGKEFAVFGDFYHIVAGTPGAAERYTSAVVAGGYALLSAALEWEAVDTASCARLSRLFLSLSSESSMVAVTLNPSSLAAIHRALGEAKVGQETNGFGGKRFSCESIREWLVKRRLAGSVPRPHSEAGDDLPGVHRDYMSFAIMRVIEKPTVKGVGTAATL</sequence>
<protein>
    <submittedName>
        <fullName evidence="1">Uncharacterized protein</fullName>
    </submittedName>
</protein>
<evidence type="ECO:0000313" key="2">
    <source>
        <dbReference type="Proteomes" id="UP000076532"/>
    </source>
</evidence>
<dbReference type="AlphaFoldDB" id="A0A166DY64"/>